<dbReference type="Pfam" id="PF01551">
    <property type="entry name" value="Peptidase_M23"/>
    <property type="match status" value="1"/>
</dbReference>
<dbReference type="PANTHER" id="PTHR21666:SF270">
    <property type="entry name" value="MUREIN HYDROLASE ACTIVATOR ENVC"/>
    <property type="match status" value="1"/>
</dbReference>
<feature type="domain" description="M23ase beta-sheet core" evidence="1">
    <location>
        <begin position="193"/>
        <end position="255"/>
    </location>
</feature>
<comment type="caution">
    <text evidence="2">The sequence shown here is derived from an EMBL/GenBank/DDBJ whole genome shotgun (WGS) entry which is preliminary data.</text>
</comment>
<keyword evidence="3" id="KW-1185">Reference proteome</keyword>
<name>A0A848K3I1_9NOCA</name>
<evidence type="ECO:0000259" key="1">
    <source>
        <dbReference type="Pfam" id="PF01551"/>
    </source>
</evidence>
<dbReference type="InterPro" id="IPR050570">
    <property type="entry name" value="Cell_wall_metabolism_enzyme"/>
</dbReference>
<dbReference type="Proteomes" id="UP000535543">
    <property type="component" value="Unassembled WGS sequence"/>
</dbReference>
<dbReference type="EMBL" id="VCQU01000001">
    <property type="protein sequence ID" value="NMN93705.1"/>
    <property type="molecule type" value="Genomic_DNA"/>
</dbReference>
<evidence type="ECO:0000313" key="2">
    <source>
        <dbReference type="EMBL" id="NMN93705.1"/>
    </source>
</evidence>
<proteinExistence type="predicted"/>
<dbReference type="CDD" id="cd12797">
    <property type="entry name" value="M23_peptidase"/>
    <property type="match status" value="1"/>
</dbReference>
<dbReference type="GO" id="GO:0004222">
    <property type="term" value="F:metalloendopeptidase activity"/>
    <property type="evidence" value="ECO:0007669"/>
    <property type="project" value="TreeGrafter"/>
</dbReference>
<dbReference type="AlphaFoldDB" id="A0A848K3I1"/>
<dbReference type="InterPro" id="IPR011055">
    <property type="entry name" value="Dup_hybrid_motif"/>
</dbReference>
<gene>
    <name evidence="2" type="ORF">FGL95_01460</name>
</gene>
<reference evidence="2 3" key="1">
    <citation type="submission" date="2019-05" db="EMBL/GenBank/DDBJ databases">
        <authorList>
            <person name="Lee S.D."/>
        </authorList>
    </citation>
    <scope>NUCLEOTIDE SEQUENCE [LARGE SCALE GENOMIC DNA]</scope>
    <source>
        <strain evidence="2 3">YC2-7</strain>
    </source>
</reference>
<dbReference type="Gene3D" id="2.70.70.10">
    <property type="entry name" value="Glucose Permease (Domain IIA)"/>
    <property type="match status" value="1"/>
</dbReference>
<dbReference type="PANTHER" id="PTHR21666">
    <property type="entry name" value="PEPTIDASE-RELATED"/>
    <property type="match status" value="1"/>
</dbReference>
<organism evidence="2 3">
    <name type="scientific">Antrihabitans stalactiti</name>
    <dbReference type="NCBI Taxonomy" id="2584121"/>
    <lineage>
        <taxon>Bacteria</taxon>
        <taxon>Bacillati</taxon>
        <taxon>Actinomycetota</taxon>
        <taxon>Actinomycetes</taxon>
        <taxon>Mycobacteriales</taxon>
        <taxon>Nocardiaceae</taxon>
        <taxon>Antrihabitans</taxon>
    </lineage>
</organism>
<reference evidence="2 3" key="2">
    <citation type="submission" date="2020-06" db="EMBL/GenBank/DDBJ databases">
        <title>Antribacter stalactiti gen. nov., sp. nov., a new member of the family Nacardiaceae isolated from a cave.</title>
        <authorList>
            <person name="Kim I.S."/>
        </authorList>
    </citation>
    <scope>NUCLEOTIDE SEQUENCE [LARGE SCALE GENOMIC DNA]</scope>
    <source>
        <strain evidence="2 3">YC2-7</strain>
    </source>
</reference>
<dbReference type="InterPro" id="IPR016047">
    <property type="entry name" value="M23ase_b-sheet_dom"/>
</dbReference>
<evidence type="ECO:0000313" key="3">
    <source>
        <dbReference type="Proteomes" id="UP000535543"/>
    </source>
</evidence>
<accession>A0A848K3I1</accession>
<sequence length="301" mass="32970">MNPDPIPVKGSDGKVHVSYELAVLNTAPRDATITLVETLADGADGKVVATIDRDEVVARSVIVGDYKLPPIPAATLPAGRTMLLVIDDAYAERSDVPAKFVNRLASTRAIAARRRGAVRHRLVQGGPRCQAYVRRRRWARHVPWRPHSQRELPGLRSAAACRGGWNGGYRCERRRRWSASGDSRRIDGRRARRDHVVIDIGDGRYAFYAHIKGGSVKVKPGDKVTKGQEIARLGNTGSATEAHLHFQVMAGTQPLTAMNQPSQFEKFTLQGTAESDGFVPATDAGPRTDELLLIRSVISFP</sequence>
<dbReference type="SUPFAM" id="SSF51261">
    <property type="entry name" value="Duplicated hybrid motif"/>
    <property type="match status" value="1"/>
</dbReference>
<protein>
    <submittedName>
        <fullName evidence="2">M23 family metallopeptidase</fullName>
    </submittedName>
</protein>